<keyword evidence="1 6" id="KW-0813">Transport</keyword>
<evidence type="ECO:0000313" key="8">
    <source>
        <dbReference type="Proteomes" id="UP000546642"/>
    </source>
</evidence>
<evidence type="ECO:0000256" key="3">
    <source>
        <dbReference type="ARBA" id="ARBA00022723"/>
    </source>
</evidence>
<keyword evidence="4 6" id="KW-0862">Zinc</keyword>
<evidence type="ECO:0000313" key="7">
    <source>
        <dbReference type="EMBL" id="MBB6174755.1"/>
    </source>
</evidence>
<gene>
    <name evidence="6" type="primary">dabA</name>
    <name evidence="7" type="ORF">HNR23_004815</name>
</gene>
<proteinExistence type="inferred from homology"/>
<feature type="binding site" evidence="6">
    <location>
        <position position="383"/>
    </location>
    <ligand>
        <name>Zn(2+)</name>
        <dbReference type="ChEBI" id="CHEBI:29105"/>
    </ligand>
</feature>
<keyword evidence="8" id="KW-1185">Reference proteome</keyword>
<dbReference type="GO" id="GO:0005886">
    <property type="term" value="C:plasma membrane"/>
    <property type="evidence" value="ECO:0007669"/>
    <property type="project" value="UniProtKB-SubCell"/>
</dbReference>
<dbReference type="AlphaFoldDB" id="A0A7X0D7V9"/>
<evidence type="ECO:0000256" key="6">
    <source>
        <dbReference type="HAMAP-Rule" id="MF_01871"/>
    </source>
</evidence>
<dbReference type="HAMAP" id="MF_01871">
    <property type="entry name" value="DabA"/>
    <property type="match status" value="1"/>
</dbReference>
<comment type="caution">
    <text evidence="7">The sequence shown here is derived from an EMBL/GenBank/DDBJ whole genome shotgun (WGS) entry which is preliminary data.</text>
</comment>
<keyword evidence="3 6" id="KW-0479">Metal-binding</keyword>
<feature type="binding site" evidence="6">
    <location>
        <position position="385"/>
    </location>
    <ligand>
        <name>Zn(2+)</name>
        <dbReference type="ChEBI" id="CHEBI:29105"/>
    </ligand>
</feature>
<evidence type="ECO:0000256" key="1">
    <source>
        <dbReference type="ARBA" id="ARBA00022448"/>
    </source>
</evidence>
<dbReference type="PANTHER" id="PTHR38344:SF1">
    <property type="entry name" value="INORGANIC CARBON TRANSPORTER SUBUNIT DABA-RELATED"/>
    <property type="match status" value="1"/>
</dbReference>
<accession>A0A7X0D7V9</accession>
<dbReference type="GO" id="GO:0008270">
    <property type="term" value="F:zinc ion binding"/>
    <property type="evidence" value="ECO:0007669"/>
    <property type="project" value="UniProtKB-UniRule"/>
</dbReference>
<keyword evidence="5 6" id="KW-0472">Membrane</keyword>
<dbReference type="InterPro" id="IPR018752">
    <property type="entry name" value="DabA"/>
</dbReference>
<feature type="binding site" evidence="6">
    <location>
        <position position="629"/>
    </location>
    <ligand>
        <name>Zn(2+)</name>
        <dbReference type="ChEBI" id="CHEBI:29105"/>
    </ligand>
</feature>
<sequence length="936" mass="102275">MTGHSPESHALLRARVDSAGRILFPTWPLRTIVAVNPLGGLEHHPFETAVGLASDLLGLRGHLPLERFRGLYAQGRISDADLDAAVLRRLPDLDAAEPVELAGRHRSAVEVLRADLLHGEEAGRRTPRPRGAGEWYDALLGTRVAEVVDEQVAKWCAAFFDTVQARWPMPHRDRGLYAAWRSLVAFDPAPRRLGIARSRLADLPERAEDAVLDALAALRVPDREHKGELRAQLARTPGWAGHAKWCAGHPDQAPYPADLVDLLAVRLTYEAALVEEATSHLPHGTDSLRALVEARLVEEAPLSGIEAGFARAIGVARALGTRTTAEPVLRQLGEVLERLPAPDRGWVWLDAFEWHYRDRLLEALDRPAPPARAGRARAQAVFCIDARSEGMRRHLERLGPYRTYGFAGFYQLAMGYRELAGDHEARLCPVPLTPDARIAEYAAKGREADAARAVAGRRHAHALEYAFHGAKDDLASPFVLAETAGWIAGPLAAVKTAAPRWYARVRARMVGRVVGHRWDGVTDVTVASPTGEEAEALAVSAERQAIRALLGRPGLSEDECEDYRRQALAGGQVHLRRRLGLTEEGHAARVREARRLGLDGQERVRWAESVLRSFGLVADFARIVLLAGHGSRTENNAYEAALDCGACGGQRGGPNARVACAILNRPEVRAGLAERGITIPADTVFVAAEHDTATDQVTLLAPHTVPATHHRDLERLEADLRTAGRALARERAAHLPGGGAPARRAADWAQVRPEWGLARHAAFVIGPGEMVSGLDLRGRTFLHSYDWRVDEDASALETILTAPGLVVQWINAQYYFSTVDPQVLGAGDKTLHNVVGDVGVLQGHGGDLRLGLPWQSVAAGDRLHHEPMRALYVVEAPRERVDMLIARNPLLQRYFDGGWLSLAVREGPGGVWYLRSGGAWQQWRRAESWSAKGVAA</sequence>
<organism evidence="7 8">
    <name type="scientific">Nocardiopsis mwathae</name>
    <dbReference type="NCBI Taxonomy" id="1472723"/>
    <lineage>
        <taxon>Bacteria</taxon>
        <taxon>Bacillati</taxon>
        <taxon>Actinomycetota</taxon>
        <taxon>Actinomycetes</taxon>
        <taxon>Streptosporangiales</taxon>
        <taxon>Nocardiopsidaceae</taxon>
        <taxon>Nocardiopsis</taxon>
    </lineage>
</organism>
<keyword evidence="2 6" id="KW-1003">Cell membrane</keyword>
<comment type="function">
    <text evidence="6">Part of an energy-coupled inorganic carbon pump.</text>
</comment>
<protein>
    <recommendedName>
        <fullName evidence="6">Probable inorganic carbon transporter subunit DabA</fullName>
    </recommendedName>
</protein>
<feature type="binding site" evidence="6">
    <location>
        <position position="644"/>
    </location>
    <ligand>
        <name>Zn(2+)</name>
        <dbReference type="ChEBI" id="CHEBI:29105"/>
    </ligand>
</feature>
<evidence type="ECO:0000256" key="2">
    <source>
        <dbReference type="ARBA" id="ARBA00022475"/>
    </source>
</evidence>
<name>A0A7X0D7V9_9ACTN</name>
<evidence type="ECO:0000256" key="4">
    <source>
        <dbReference type="ARBA" id="ARBA00022833"/>
    </source>
</evidence>
<comment type="subunit">
    <text evidence="6">Forms a complex with DabB.</text>
</comment>
<dbReference type="Pfam" id="PF10070">
    <property type="entry name" value="DabA"/>
    <property type="match status" value="1"/>
</dbReference>
<evidence type="ECO:0000256" key="5">
    <source>
        <dbReference type="ARBA" id="ARBA00023136"/>
    </source>
</evidence>
<dbReference type="RefSeq" id="WP_184078988.1">
    <property type="nucleotide sequence ID" value="NZ_JACHDS010000001.1"/>
</dbReference>
<comment type="similarity">
    <text evidence="6">Belongs to the inorganic carbon transporter (TC 9.A.2) DabA family.</text>
</comment>
<reference evidence="7 8" key="1">
    <citation type="submission" date="2020-08" db="EMBL/GenBank/DDBJ databases">
        <title>Sequencing the genomes of 1000 actinobacteria strains.</title>
        <authorList>
            <person name="Klenk H.-P."/>
        </authorList>
    </citation>
    <scope>NUCLEOTIDE SEQUENCE [LARGE SCALE GENOMIC DNA]</scope>
    <source>
        <strain evidence="7 8">DSM 46659</strain>
    </source>
</reference>
<comment type="cofactor">
    <cofactor evidence="6">
        <name>Zn(2+)</name>
        <dbReference type="ChEBI" id="CHEBI:29105"/>
    </cofactor>
</comment>
<dbReference type="EMBL" id="JACHDS010000001">
    <property type="protein sequence ID" value="MBB6174755.1"/>
    <property type="molecule type" value="Genomic_DNA"/>
</dbReference>
<dbReference type="PANTHER" id="PTHR38344">
    <property type="entry name" value="UPF0753 PROTEIN AQ_863"/>
    <property type="match status" value="1"/>
</dbReference>
<comment type="subcellular location">
    <subcellularLocation>
        <location evidence="6">Cell membrane</location>
        <topology evidence="6">Peripheral membrane protein</topology>
    </subcellularLocation>
</comment>
<dbReference type="Proteomes" id="UP000546642">
    <property type="component" value="Unassembled WGS sequence"/>
</dbReference>